<protein>
    <submittedName>
        <fullName evidence="7">FtsW/RodA/SpoVE family cell cycle protein</fullName>
    </submittedName>
</protein>
<evidence type="ECO:0000313" key="8">
    <source>
        <dbReference type="Proteomes" id="UP001291912"/>
    </source>
</evidence>
<keyword evidence="5 6" id="KW-0472">Membrane</keyword>
<feature type="transmembrane region" description="Helical" evidence="6">
    <location>
        <begin position="225"/>
        <end position="242"/>
    </location>
</feature>
<feature type="transmembrane region" description="Helical" evidence="6">
    <location>
        <begin position="185"/>
        <end position="204"/>
    </location>
</feature>
<dbReference type="Proteomes" id="UP001291912">
    <property type="component" value="Unassembled WGS sequence"/>
</dbReference>
<feature type="transmembrane region" description="Helical" evidence="6">
    <location>
        <begin position="146"/>
        <end position="165"/>
    </location>
</feature>
<gene>
    <name evidence="7" type="ORF">R2Q92_02460</name>
</gene>
<evidence type="ECO:0000256" key="6">
    <source>
        <dbReference type="SAM" id="Phobius"/>
    </source>
</evidence>
<feature type="transmembrane region" description="Helical" evidence="6">
    <location>
        <begin position="248"/>
        <end position="264"/>
    </location>
</feature>
<dbReference type="EMBL" id="JAWJYN010000001">
    <property type="protein sequence ID" value="MDZ8160681.1"/>
    <property type="molecule type" value="Genomic_DNA"/>
</dbReference>
<dbReference type="RefSeq" id="WP_194424225.1">
    <property type="nucleotide sequence ID" value="NZ_BAAAPT010000001.1"/>
</dbReference>
<keyword evidence="4 6" id="KW-1133">Transmembrane helix</keyword>
<feature type="transmembrane region" description="Helical" evidence="6">
    <location>
        <begin position="29"/>
        <end position="52"/>
    </location>
</feature>
<name>A0ABU5N3L6_9MICO</name>
<evidence type="ECO:0000256" key="2">
    <source>
        <dbReference type="ARBA" id="ARBA00022692"/>
    </source>
</evidence>
<dbReference type="InterPro" id="IPR001182">
    <property type="entry name" value="FtsW/RodA"/>
</dbReference>
<evidence type="ECO:0000256" key="4">
    <source>
        <dbReference type="ARBA" id="ARBA00022989"/>
    </source>
</evidence>
<organism evidence="7 8">
    <name type="scientific">Microbacterium aquimaris</name>
    <dbReference type="NCBI Taxonomy" id="459816"/>
    <lineage>
        <taxon>Bacteria</taxon>
        <taxon>Bacillati</taxon>
        <taxon>Actinomycetota</taxon>
        <taxon>Actinomycetes</taxon>
        <taxon>Micrococcales</taxon>
        <taxon>Microbacteriaceae</taxon>
        <taxon>Microbacterium</taxon>
    </lineage>
</organism>
<dbReference type="Pfam" id="PF01098">
    <property type="entry name" value="FTSW_RODA_SPOVE"/>
    <property type="match status" value="1"/>
</dbReference>
<dbReference type="PANTHER" id="PTHR30474">
    <property type="entry name" value="CELL CYCLE PROTEIN"/>
    <property type="match status" value="1"/>
</dbReference>
<reference evidence="7 8" key="1">
    <citation type="submission" date="2023-10" db="EMBL/GenBank/DDBJ databases">
        <title>Microbacterium xanthum sp. nov., isolated from seaweed.</title>
        <authorList>
            <person name="Lee S.D."/>
        </authorList>
    </citation>
    <scope>NUCLEOTIDE SEQUENCE [LARGE SCALE GENOMIC DNA]</scope>
    <source>
        <strain evidence="7 8">KCTC 19124</strain>
    </source>
</reference>
<feature type="transmembrane region" description="Helical" evidence="6">
    <location>
        <begin position="271"/>
        <end position="290"/>
    </location>
</feature>
<evidence type="ECO:0000256" key="1">
    <source>
        <dbReference type="ARBA" id="ARBA00004141"/>
    </source>
</evidence>
<accession>A0ABU5N3L6</accession>
<sequence>MTDQVSTDTAVVRALRKIRVPQTRRNRELALILFATLINGSAVALVQLGALGAIDWSFLIYTAAIAVLVLALHVVLRFVAQSADPFVVPIATLLTGLGLAEIYRIDIAKGAEGWDAFSTRQLAWAAIALAGAIALVLILRNYRVLFRYTYVSGFVGLLLLVLPFIPGLGTDANADVWVSLGFVSFQPGELAKIALAIFFAGYLVRTRESLTSTGTRFLGLTWPRARELGPVLVVWGVSLGIIVMQRDLGTGILIFGMFIAMLYVATGKTSWALIGVTLAALGAFLASRVLPYVGERFTNWLDAFNPDTINGPSYQLVQGIFGLAQGGLIGTGLGQGRPELTPVAESDYILPSLGEELGLVGVFAILCLYMVFISRGIRIGLAGQDDFGKLLATGLAFTIGLQVFIMVGGVTRVIPLTGLTTPFLAAGGSSLVANWLIVALLLRISDAVRNKPRVVIG</sequence>
<evidence type="ECO:0000313" key="7">
    <source>
        <dbReference type="EMBL" id="MDZ8160681.1"/>
    </source>
</evidence>
<feature type="transmembrane region" description="Helical" evidence="6">
    <location>
        <begin position="58"/>
        <end position="79"/>
    </location>
</feature>
<feature type="transmembrane region" description="Helical" evidence="6">
    <location>
        <begin position="357"/>
        <end position="378"/>
    </location>
</feature>
<comment type="subcellular location">
    <subcellularLocation>
        <location evidence="1">Membrane</location>
        <topology evidence="1">Multi-pass membrane protein</topology>
    </subcellularLocation>
</comment>
<feature type="transmembrane region" description="Helical" evidence="6">
    <location>
        <begin position="123"/>
        <end position="139"/>
    </location>
</feature>
<feature type="transmembrane region" description="Helical" evidence="6">
    <location>
        <begin position="423"/>
        <end position="442"/>
    </location>
</feature>
<keyword evidence="2 6" id="KW-0812">Transmembrane</keyword>
<feature type="transmembrane region" description="Helical" evidence="6">
    <location>
        <begin position="86"/>
        <end position="103"/>
    </location>
</feature>
<feature type="transmembrane region" description="Helical" evidence="6">
    <location>
        <begin position="390"/>
        <end position="411"/>
    </location>
</feature>
<evidence type="ECO:0000256" key="3">
    <source>
        <dbReference type="ARBA" id="ARBA00022960"/>
    </source>
</evidence>
<evidence type="ECO:0000256" key="5">
    <source>
        <dbReference type="ARBA" id="ARBA00023136"/>
    </source>
</evidence>
<keyword evidence="3" id="KW-0133">Cell shape</keyword>
<keyword evidence="8" id="KW-1185">Reference proteome</keyword>
<dbReference type="PANTHER" id="PTHR30474:SF3">
    <property type="entry name" value="PEPTIDOGLYCAN GLYCOSYLTRANSFERASE RODA"/>
    <property type="match status" value="1"/>
</dbReference>
<proteinExistence type="predicted"/>
<comment type="caution">
    <text evidence="7">The sequence shown here is derived from an EMBL/GenBank/DDBJ whole genome shotgun (WGS) entry which is preliminary data.</text>
</comment>